<dbReference type="Gene3D" id="1.20.1050.10">
    <property type="match status" value="1"/>
</dbReference>
<comment type="caution">
    <text evidence="3">The sequence shown here is derived from an EMBL/GenBank/DDBJ whole genome shotgun (WGS) entry which is preliminary data.</text>
</comment>
<dbReference type="AlphaFoldDB" id="A0A0F4ZI43"/>
<dbReference type="SUPFAM" id="SSF47616">
    <property type="entry name" value="GST C-terminal domain-like"/>
    <property type="match status" value="1"/>
</dbReference>
<dbReference type="Gene3D" id="3.40.30.10">
    <property type="entry name" value="Glutaredoxin"/>
    <property type="match status" value="1"/>
</dbReference>
<dbReference type="Pfam" id="PF13409">
    <property type="entry name" value="GST_N_2"/>
    <property type="match status" value="1"/>
</dbReference>
<evidence type="ECO:0000313" key="4">
    <source>
        <dbReference type="Proteomes" id="UP000033483"/>
    </source>
</evidence>
<dbReference type="GO" id="GO:0005737">
    <property type="term" value="C:cytoplasm"/>
    <property type="evidence" value="ECO:0007669"/>
    <property type="project" value="TreeGrafter"/>
</dbReference>
<reference evidence="3 4" key="1">
    <citation type="submission" date="2015-03" db="EMBL/GenBank/DDBJ databases">
        <authorList>
            <person name="Radwan O."/>
            <person name="Al-Naeli F.A."/>
            <person name="Rendon G.A."/>
            <person name="Fields C."/>
        </authorList>
    </citation>
    <scope>NUCLEOTIDE SEQUENCE [LARGE SCALE GENOMIC DNA]</scope>
    <source>
        <strain evidence="3">CR-DP1</strain>
    </source>
</reference>
<dbReference type="Proteomes" id="UP000033483">
    <property type="component" value="Unassembled WGS sequence"/>
</dbReference>
<dbReference type="InterPro" id="IPR004045">
    <property type="entry name" value="Glutathione_S-Trfase_N"/>
</dbReference>
<dbReference type="InterPro" id="IPR050983">
    <property type="entry name" value="GST_Omega/HSP26"/>
</dbReference>
<dbReference type="PROSITE" id="PS51354">
    <property type="entry name" value="GLUTAREDOXIN_2"/>
    <property type="match status" value="1"/>
</dbReference>
<dbReference type="InterPro" id="IPR011767">
    <property type="entry name" value="GLR_AS"/>
</dbReference>
<gene>
    <name evidence="3" type="ORF">TD95_005478</name>
</gene>
<dbReference type="PROSITE" id="PS50404">
    <property type="entry name" value="GST_NTER"/>
    <property type="match status" value="1"/>
</dbReference>
<name>A0A0F4ZI43_9PEZI</name>
<dbReference type="CDD" id="cd00570">
    <property type="entry name" value="GST_N_family"/>
    <property type="match status" value="1"/>
</dbReference>
<proteinExistence type="inferred from homology"/>
<organism evidence="3 4">
    <name type="scientific">Thielaviopsis punctulata</name>
    <dbReference type="NCBI Taxonomy" id="72032"/>
    <lineage>
        <taxon>Eukaryota</taxon>
        <taxon>Fungi</taxon>
        <taxon>Dikarya</taxon>
        <taxon>Ascomycota</taxon>
        <taxon>Pezizomycotina</taxon>
        <taxon>Sordariomycetes</taxon>
        <taxon>Hypocreomycetidae</taxon>
        <taxon>Microascales</taxon>
        <taxon>Ceratocystidaceae</taxon>
        <taxon>Thielaviopsis</taxon>
    </lineage>
</organism>
<dbReference type="EMBL" id="LAEV01000689">
    <property type="protein sequence ID" value="KKA29786.1"/>
    <property type="molecule type" value="Genomic_DNA"/>
</dbReference>
<accession>A0A0F4ZI43</accession>
<feature type="non-terminal residue" evidence="3">
    <location>
        <position position="172"/>
    </location>
</feature>
<evidence type="ECO:0000256" key="1">
    <source>
        <dbReference type="ARBA" id="ARBA00007409"/>
    </source>
</evidence>
<dbReference type="InterPro" id="IPR036249">
    <property type="entry name" value="Thioredoxin-like_sf"/>
</dbReference>
<dbReference type="SUPFAM" id="SSF52833">
    <property type="entry name" value="Thioredoxin-like"/>
    <property type="match status" value="1"/>
</dbReference>
<comment type="similarity">
    <text evidence="1">Belongs to the GST superfamily.</text>
</comment>
<dbReference type="PANTHER" id="PTHR43968:SF8">
    <property type="entry name" value="S-TRANSFERASE, PUTATIVE (AFU_ORTHOLOGUE AFUA_2G00590)-RELATED"/>
    <property type="match status" value="1"/>
</dbReference>
<evidence type="ECO:0000259" key="2">
    <source>
        <dbReference type="PROSITE" id="PS50404"/>
    </source>
</evidence>
<sequence length="172" mass="19051">MTDTNITIYLSTCCPWCRRVLAVLKEVGAHYEVVSIDLTLPRPEWYLKINPKGQVPTLLYDGKILTESGVIAQFLADLYPSHLVKPSNAPGGALQRAEYALFVSKFLEVVQKPVMGGIFANKGVLAEEAQEMVAAMARSLEPELKTAGPFFGGSETFTLVEVSFFSFLFFFF</sequence>
<dbReference type="PROSITE" id="PS00195">
    <property type="entry name" value="GLUTAREDOXIN_1"/>
    <property type="match status" value="1"/>
</dbReference>
<keyword evidence="4" id="KW-1185">Reference proteome</keyword>
<dbReference type="SFLD" id="SFLDS00019">
    <property type="entry name" value="Glutathione_Transferase_(cytos"/>
    <property type="match status" value="1"/>
</dbReference>
<protein>
    <recommendedName>
        <fullName evidence="2">GST N-terminal domain-containing protein</fullName>
    </recommendedName>
</protein>
<dbReference type="InterPro" id="IPR036282">
    <property type="entry name" value="Glutathione-S-Trfase_C_sf"/>
</dbReference>
<dbReference type="PANTHER" id="PTHR43968">
    <property type="match status" value="1"/>
</dbReference>
<evidence type="ECO:0000313" key="3">
    <source>
        <dbReference type="EMBL" id="KKA29786.1"/>
    </source>
</evidence>
<dbReference type="InterPro" id="IPR040079">
    <property type="entry name" value="Glutathione_S-Trfase"/>
</dbReference>
<dbReference type="SFLD" id="SFLDG00358">
    <property type="entry name" value="Main_(cytGST)"/>
    <property type="match status" value="1"/>
</dbReference>
<feature type="domain" description="GST N-terminal" evidence="2">
    <location>
        <begin position="4"/>
        <end position="83"/>
    </location>
</feature>
<dbReference type="OrthoDB" id="202840at2759"/>